<evidence type="ECO:0000313" key="13">
    <source>
        <dbReference type="EMBL" id="CAB5012476.1"/>
    </source>
</evidence>
<keyword evidence="4 7" id="KW-0812">Transmembrane</keyword>
<evidence type="ECO:0000256" key="6">
    <source>
        <dbReference type="ARBA" id="ARBA00023136"/>
    </source>
</evidence>
<evidence type="ECO:0000313" key="10">
    <source>
        <dbReference type="EMBL" id="CAB4707606.1"/>
    </source>
</evidence>
<evidence type="ECO:0000256" key="7">
    <source>
        <dbReference type="SAM" id="Phobius"/>
    </source>
</evidence>
<dbReference type="Pfam" id="PF01061">
    <property type="entry name" value="ABC2_membrane"/>
    <property type="match status" value="1"/>
</dbReference>
<name>A0A6J7A4U3_9ZZZZ</name>
<evidence type="ECO:0000256" key="4">
    <source>
        <dbReference type="ARBA" id="ARBA00022692"/>
    </source>
</evidence>
<feature type="transmembrane region" description="Helical" evidence="7">
    <location>
        <begin position="121"/>
        <end position="149"/>
    </location>
</feature>
<keyword evidence="5 7" id="KW-1133">Transmembrane helix</keyword>
<dbReference type="AlphaFoldDB" id="A0A6J7A4U3"/>
<dbReference type="EMBL" id="CAESGF010000002">
    <property type="protein sequence ID" value="CAB4362670.1"/>
    <property type="molecule type" value="Genomic_DNA"/>
</dbReference>
<evidence type="ECO:0000259" key="8">
    <source>
        <dbReference type="PROSITE" id="PS51012"/>
    </source>
</evidence>
<organism evidence="11">
    <name type="scientific">freshwater metagenome</name>
    <dbReference type="NCBI Taxonomy" id="449393"/>
    <lineage>
        <taxon>unclassified sequences</taxon>
        <taxon>metagenomes</taxon>
        <taxon>ecological metagenomes</taxon>
    </lineage>
</organism>
<gene>
    <name evidence="10" type="ORF">UFOPK2656_00453</name>
    <name evidence="11" type="ORF">UFOPK3099_01794</name>
    <name evidence="12" type="ORF">UFOPK3651_00221</name>
    <name evidence="13" type="ORF">UFOPK3931_02891</name>
    <name evidence="9" type="ORF">UFOPK4189_00450</name>
</gene>
<accession>A0A6J7A4U3</accession>
<dbReference type="GO" id="GO:0015920">
    <property type="term" value="P:lipopolysaccharide transport"/>
    <property type="evidence" value="ECO:0007669"/>
    <property type="project" value="TreeGrafter"/>
</dbReference>
<dbReference type="GO" id="GO:0140359">
    <property type="term" value="F:ABC-type transporter activity"/>
    <property type="evidence" value="ECO:0007669"/>
    <property type="project" value="InterPro"/>
</dbReference>
<feature type="transmembrane region" description="Helical" evidence="7">
    <location>
        <begin position="81"/>
        <end position="101"/>
    </location>
</feature>
<evidence type="ECO:0000313" key="12">
    <source>
        <dbReference type="EMBL" id="CAB4911429.1"/>
    </source>
</evidence>
<evidence type="ECO:0000256" key="2">
    <source>
        <dbReference type="ARBA" id="ARBA00022448"/>
    </source>
</evidence>
<protein>
    <submittedName>
        <fullName evidence="11">Unannotated protein</fullName>
    </submittedName>
</protein>
<dbReference type="InterPro" id="IPR013525">
    <property type="entry name" value="ABC2_TM"/>
</dbReference>
<dbReference type="EMBL" id="CAFBOL010000115">
    <property type="protein sequence ID" value="CAB5012476.1"/>
    <property type="molecule type" value="Genomic_DNA"/>
</dbReference>
<feature type="transmembrane region" description="Helical" evidence="7">
    <location>
        <begin position="192"/>
        <end position="211"/>
    </location>
</feature>
<dbReference type="InterPro" id="IPR047817">
    <property type="entry name" value="ABC2_TM_bact-type"/>
</dbReference>
<evidence type="ECO:0000256" key="1">
    <source>
        <dbReference type="ARBA" id="ARBA00004651"/>
    </source>
</evidence>
<dbReference type="PANTHER" id="PTHR30413:SF10">
    <property type="entry name" value="CAPSULE POLYSACCHARIDE EXPORT INNER-MEMBRANE PROTEIN CTRC"/>
    <property type="match status" value="1"/>
</dbReference>
<feature type="transmembrane region" description="Helical" evidence="7">
    <location>
        <begin position="53"/>
        <end position="74"/>
    </location>
</feature>
<reference evidence="11" key="1">
    <citation type="submission" date="2020-05" db="EMBL/GenBank/DDBJ databases">
        <authorList>
            <person name="Chiriac C."/>
            <person name="Salcher M."/>
            <person name="Ghai R."/>
            <person name="Kavagutti S V."/>
        </authorList>
    </citation>
    <scope>NUCLEOTIDE SEQUENCE</scope>
</reference>
<feature type="transmembrane region" description="Helical" evidence="7">
    <location>
        <begin position="156"/>
        <end position="186"/>
    </location>
</feature>
<sequence>MSTTGGASTELRIISAKRTIRQHVLDIISFRELLATLVHKELKVRYKNSSIGFVWSMIQPLFLLTIYGIAFSILGQGFRAFPVWLMSGLVVWTFVNTAMTTSTESITANAILVGKVNFPRAVLPLATLGSAFVHFCLQLGTLTAVLIAVRHHIDVAYVWLLPLAVLALGLFLAAMGLILSVANVYARDTQHLLNLALIAFFWGNPIIYEYIRLQGWLSHHHLPTWLPLTNPVTSVVIIFQRALYGTDHVTGRNLLPPDGPLWYLRNIAIIAVVSIALLAIALRFFDRHEGNLAETL</sequence>
<comment type="subcellular location">
    <subcellularLocation>
        <location evidence="1">Cell membrane</location>
        <topology evidence="1">Multi-pass membrane protein</topology>
    </subcellularLocation>
</comment>
<keyword evidence="6 7" id="KW-0472">Membrane</keyword>
<evidence type="ECO:0000313" key="9">
    <source>
        <dbReference type="EMBL" id="CAB4362670.1"/>
    </source>
</evidence>
<keyword evidence="3" id="KW-1003">Cell membrane</keyword>
<dbReference type="EMBL" id="CAFBMT010000001">
    <property type="protein sequence ID" value="CAB4911429.1"/>
    <property type="molecule type" value="Genomic_DNA"/>
</dbReference>
<feature type="transmembrane region" description="Helical" evidence="7">
    <location>
        <begin position="263"/>
        <end position="285"/>
    </location>
</feature>
<dbReference type="PROSITE" id="PS51012">
    <property type="entry name" value="ABC_TM2"/>
    <property type="match status" value="1"/>
</dbReference>
<dbReference type="PANTHER" id="PTHR30413">
    <property type="entry name" value="INNER MEMBRANE TRANSPORT PERMEASE"/>
    <property type="match status" value="1"/>
</dbReference>
<evidence type="ECO:0000313" key="11">
    <source>
        <dbReference type="EMBL" id="CAB4827519.1"/>
    </source>
</evidence>
<evidence type="ECO:0000256" key="3">
    <source>
        <dbReference type="ARBA" id="ARBA00022475"/>
    </source>
</evidence>
<keyword evidence="2" id="KW-0813">Transport</keyword>
<dbReference type="GO" id="GO:0005886">
    <property type="term" value="C:plasma membrane"/>
    <property type="evidence" value="ECO:0007669"/>
    <property type="project" value="UniProtKB-SubCell"/>
</dbReference>
<dbReference type="EMBL" id="CAFAAV010000146">
    <property type="protein sequence ID" value="CAB4827519.1"/>
    <property type="molecule type" value="Genomic_DNA"/>
</dbReference>
<evidence type="ECO:0000256" key="5">
    <source>
        <dbReference type="ARBA" id="ARBA00022989"/>
    </source>
</evidence>
<feature type="domain" description="ABC transmembrane type-2" evidence="8">
    <location>
        <begin position="51"/>
        <end position="288"/>
    </location>
</feature>
<dbReference type="EMBL" id="CAEZYF010000002">
    <property type="protein sequence ID" value="CAB4707606.1"/>
    <property type="molecule type" value="Genomic_DNA"/>
</dbReference>
<proteinExistence type="predicted"/>